<feature type="transmembrane region" description="Helical" evidence="13">
    <location>
        <begin position="43"/>
        <end position="70"/>
    </location>
</feature>
<protein>
    <recommendedName>
        <fullName evidence="3 13">Flagellar biosynthetic protein FliP</fullName>
    </recommendedName>
</protein>
<dbReference type="PANTHER" id="PTHR30587:SF0">
    <property type="entry name" value="FLAGELLAR BIOSYNTHETIC PROTEIN FLIP"/>
    <property type="match status" value="1"/>
</dbReference>
<evidence type="ECO:0000256" key="12">
    <source>
        <dbReference type="ARBA" id="ARBA00023225"/>
    </source>
</evidence>
<dbReference type="PRINTS" id="PR01302">
    <property type="entry name" value="TYPE3IMPPROT"/>
</dbReference>
<evidence type="ECO:0000256" key="5">
    <source>
        <dbReference type="ARBA" id="ARBA00022475"/>
    </source>
</evidence>
<dbReference type="GO" id="GO:0005886">
    <property type="term" value="C:plasma membrane"/>
    <property type="evidence" value="ECO:0007669"/>
    <property type="project" value="UniProtKB-SubCell"/>
</dbReference>
<keyword evidence="6 13" id="KW-0812">Transmembrane</keyword>
<dbReference type="NCBIfam" id="NF009438">
    <property type="entry name" value="PRK12797.1"/>
    <property type="match status" value="1"/>
</dbReference>
<dbReference type="AlphaFoldDB" id="A0A127M6R5"/>
<dbReference type="STRING" id="1470434.AZF00_11645"/>
<accession>A0A127M6R5</accession>
<feature type="transmembrane region" description="Helical" evidence="13">
    <location>
        <begin position="91"/>
        <end position="112"/>
    </location>
</feature>
<reference evidence="15 16" key="1">
    <citation type="submission" date="2015-12" db="EMBL/GenBank/DDBJ databases">
        <authorList>
            <person name="Shamseldin A."/>
            <person name="Moawad H."/>
            <person name="Abd El-Rahim W.M."/>
            <person name="Sadowsky M.J."/>
        </authorList>
    </citation>
    <scope>NUCLEOTIDE SEQUENCE [LARGE SCALE GENOMIC DNA]</scope>
    <source>
        <strain evidence="15 16">SM2</strain>
    </source>
</reference>
<evidence type="ECO:0000256" key="4">
    <source>
        <dbReference type="ARBA" id="ARBA00022448"/>
    </source>
</evidence>
<feature type="chain" id="PRO_5007275097" description="Flagellar biosynthetic protein FliP" evidence="14">
    <location>
        <begin position="22"/>
        <end position="248"/>
    </location>
</feature>
<keyword evidence="14" id="KW-0732">Signal</keyword>
<comment type="similarity">
    <text evidence="2 13">Belongs to the FliP/MopC/SpaP family.</text>
</comment>
<dbReference type="PRINTS" id="PR00951">
    <property type="entry name" value="FLGBIOSNFLIP"/>
</dbReference>
<feature type="transmembrane region" description="Helical" evidence="13">
    <location>
        <begin position="226"/>
        <end position="247"/>
    </location>
</feature>
<evidence type="ECO:0000313" key="15">
    <source>
        <dbReference type="EMBL" id="AMO68912.1"/>
    </source>
</evidence>
<dbReference type="InterPro" id="IPR005837">
    <property type="entry name" value="FliP"/>
</dbReference>
<dbReference type="PROSITE" id="PS01060">
    <property type="entry name" value="FLIP_1"/>
    <property type="match status" value="1"/>
</dbReference>
<keyword evidence="12 13" id="KW-1006">Bacterial flagellum protein export</keyword>
<keyword evidence="15" id="KW-0969">Cilium</keyword>
<feature type="signal peptide" evidence="14">
    <location>
        <begin position="1"/>
        <end position="21"/>
    </location>
</feature>
<dbReference type="GO" id="GO:0009425">
    <property type="term" value="C:bacterial-type flagellum basal body"/>
    <property type="evidence" value="ECO:0007669"/>
    <property type="project" value="UniProtKB-SubCell"/>
</dbReference>
<keyword evidence="9 13" id="KW-1133">Transmembrane helix</keyword>
<dbReference type="PROSITE" id="PS01061">
    <property type="entry name" value="FLIP_2"/>
    <property type="match status" value="1"/>
</dbReference>
<evidence type="ECO:0000256" key="9">
    <source>
        <dbReference type="ARBA" id="ARBA00022989"/>
    </source>
</evidence>
<evidence type="ECO:0000256" key="10">
    <source>
        <dbReference type="ARBA" id="ARBA00023136"/>
    </source>
</evidence>
<dbReference type="GO" id="GO:0044781">
    <property type="term" value="P:bacterial-type flagellum organization"/>
    <property type="evidence" value="ECO:0007669"/>
    <property type="project" value="UniProtKB-UniRule"/>
</dbReference>
<keyword evidence="4 13" id="KW-0813">Transport</keyword>
<dbReference type="RefSeq" id="WP_008249182.1">
    <property type="nucleotide sequence ID" value="NZ_CP014544.1"/>
</dbReference>
<evidence type="ECO:0000256" key="13">
    <source>
        <dbReference type="RuleBase" id="RU362069"/>
    </source>
</evidence>
<keyword evidence="5 13" id="KW-1003">Cell membrane</keyword>
<keyword evidence="7 13" id="KW-1005">Bacterial flagellum biogenesis</keyword>
<dbReference type="NCBIfam" id="TIGR01103">
    <property type="entry name" value="fliP"/>
    <property type="match status" value="1"/>
</dbReference>
<keyword evidence="8 13" id="KW-0653">Protein transport</keyword>
<evidence type="ECO:0000256" key="1">
    <source>
        <dbReference type="ARBA" id="ARBA00003663"/>
    </source>
</evidence>
<evidence type="ECO:0000256" key="6">
    <source>
        <dbReference type="ARBA" id="ARBA00022692"/>
    </source>
</evidence>
<sequence length="248" mass="27166">MSRIAKSLLFIASCLPLFANAAQLSLPAVTAMPAAGGGQEYTVSLQLLAVMTALTLLPALLLGMTAFTRIMIVLSILRQALGTGQTPSNQILLSLALFLTMFIMQPVAEIAYNDAIKPYMAEEMPFEQAVETGFKPFRAFMLRQTREEDIARFAEITGQDAFDKPEDVPFAILMASFLTSELKTAFQIGFLLFIPFVVIDLVVASVLMSMGMMMLSPMMISLPFKIMLFVLVDGWSLVMGSLAASFYQ</sequence>
<keyword evidence="15" id="KW-0282">Flagellum</keyword>
<feature type="transmembrane region" description="Helical" evidence="13">
    <location>
        <begin position="188"/>
        <end position="214"/>
    </location>
</feature>
<dbReference type="Pfam" id="PF00813">
    <property type="entry name" value="FliP"/>
    <property type="match status" value="1"/>
</dbReference>
<dbReference type="PANTHER" id="PTHR30587">
    <property type="entry name" value="FLAGELLAR BIOSYNTHETIC PROTEIN FLIP"/>
    <property type="match status" value="1"/>
</dbReference>
<keyword evidence="15" id="KW-0966">Cell projection</keyword>
<evidence type="ECO:0000256" key="8">
    <source>
        <dbReference type="ARBA" id="ARBA00022927"/>
    </source>
</evidence>
<dbReference type="KEGG" id="zal:AZF00_11645"/>
<dbReference type="InterPro" id="IPR005838">
    <property type="entry name" value="T3SS_IM_P"/>
</dbReference>
<keyword evidence="10 13" id="KW-0472">Membrane</keyword>
<evidence type="ECO:0000256" key="14">
    <source>
        <dbReference type="SAM" id="SignalP"/>
    </source>
</evidence>
<organism evidence="15 16">
    <name type="scientific">Zhongshania aliphaticivorans</name>
    <dbReference type="NCBI Taxonomy" id="1470434"/>
    <lineage>
        <taxon>Bacteria</taxon>
        <taxon>Pseudomonadati</taxon>
        <taxon>Pseudomonadota</taxon>
        <taxon>Gammaproteobacteria</taxon>
        <taxon>Cellvibrionales</taxon>
        <taxon>Spongiibacteraceae</taxon>
        <taxon>Zhongshania</taxon>
    </lineage>
</organism>
<name>A0A127M6R5_9GAMM</name>
<evidence type="ECO:0000256" key="11">
    <source>
        <dbReference type="ARBA" id="ARBA00023143"/>
    </source>
</evidence>
<evidence type="ECO:0000313" key="16">
    <source>
        <dbReference type="Proteomes" id="UP000074119"/>
    </source>
</evidence>
<gene>
    <name evidence="13" type="primary">fliP</name>
    <name evidence="15" type="ORF">AZF00_11645</name>
</gene>
<keyword evidence="11" id="KW-0975">Bacterial flagellum</keyword>
<evidence type="ECO:0000256" key="3">
    <source>
        <dbReference type="ARBA" id="ARBA00021714"/>
    </source>
</evidence>
<dbReference type="EMBL" id="CP014544">
    <property type="protein sequence ID" value="AMO68912.1"/>
    <property type="molecule type" value="Genomic_DNA"/>
</dbReference>
<evidence type="ECO:0000256" key="2">
    <source>
        <dbReference type="ARBA" id="ARBA00006257"/>
    </source>
</evidence>
<dbReference type="Proteomes" id="UP000074119">
    <property type="component" value="Chromosome"/>
</dbReference>
<comment type="function">
    <text evidence="1 13">Plays a role in the flagellum-specific transport system.</text>
</comment>
<proteinExistence type="inferred from homology"/>
<comment type="subcellular location">
    <subcellularLocation>
        <location evidence="13">Cell membrane</location>
        <topology evidence="13">Multi-pass membrane protein</topology>
    </subcellularLocation>
    <subcellularLocation>
        <location evidence="13">Bacterial flagellum basal body</location>
    </subcellularLocation>
</comment>
<evidence type="ECO:0000256" key="7">
    <source>
        <dbReference type="ARBA" id="ARBA00022795"/>
    </source>
</evidence>
<dbReference type="GO" id="GO:0009306">
    <property type="term" value="P:protein secretion"/>
    <property type="evidence" value="ECO:0007669"/>
    <property type="project" value="UniProtKB-UniRule"/>
</dbReference>